<accession>A0A6C0BCC5</accession>
<proteinExistence type="predicted"/>
<evidence type="ECO:0000313" key="1">
    <source>
        <dbReference type="EMBL" id="QHS89063.1"/>
    </source>
</evidence>
<reference evidence="1" key="1">
    <citation type="journal article" date="2020" name="Nature">
        <title>Giant virus diversity and host interactions through global metagenomics.</title>
        <authorList>
            <person name="Schulz F."/>
            <person name="Roux S."/>
            <person name="Paez-Espino D."/>
            <person name="Jungbluth S."/>
            <person name="Walsh D.A."/>
            <person name="Denef V.J."/>
            <person name="McMahon K.D."/>
            <person name="Konstantinidis K.T."/>
            <person name="Eloe-Fadrosh E.A."/>
            <person name="Kyrpides N.C."/>
            <person name="Woyke T."/>
        </authorList>
    </citation>
    <scope>NUCLEOTIDE SEQUENCE</scope>
    <source>
        <strain evidence="1">GVMAG-M-3300010158-59</strain>
    </source>
</reference>
<dbReference type="AlphaFoldDB" id="A0A6C0BCC5"/>
<sequence length="596" mass="71348">MYLYYNMNELPKDFNYETYILLNYDLHGLNERDAISHFLENYKLENRLYKIILPDDFDVETYILLNQDLLHLTIDKAKLHYFMHGMKENRIYKIIVPHDFDAETYILLNPDLLDVNVTIDKAKLHYFMHGMKENRLYKIIVPHNFDWKYYINDNLYLLLSGVDNEEKTIQYYLKNITINDYKKYNNNTDICPYFDINQNLFDIMVKNSTSIYDDINVSLKNCETNNFLETNLYTRNSILKYNEVIHHKMNKFQKKIESITDFNSFILIIDFPSYYEGGTAFFLDLIVAKYKTKKTFFICRKFNEFIKFSVNDEYILTKDYTEYEAFEFLQNNIDKFDKVFINHLAEHSSDFIENILNLNKDNTIITHDHLCITNSYQNFYHNLVNKINLNIQSNYNLQNINNVITQNKANVHTFSKFYEKKNLIISELPDFKRSGETIYTSNDKIIIGVIGAISIEKGSELLKLIKNAFKDSTEFEIILFGKSHLDYIEQNSYSDIHELNKLLIKFKPNILIETSLWPETYSYTLTLAMLTQLPILSIKKNFSSVIEDRLMSYKKKYYFSSLNELIYLVRNMKQNYFCTIEPIIYYNDFWDNYFLK</sequence>
<dbReference type="EMBL" id="MN739104">
    <property type="protein sequence ID" value="QHS89063.1"/>
    <property type="molecule type" value="Genomic_DNA"/>
</dbReference>
<protein>
    <submittedName>
        <fullName evidence="1">Uncharacterized protein</fullName>
    </submittedName>
</protein>
<organism evidence="1">
    <name type="scientific">viral metagenome</name>
    <dbReference type="NCBI Taxonomy" id="1070528"/>
    <lineage>
        <taxon>unclassified sequences</taxon>
        <taxon>metagenomes</taxon>
        <taxon>organismal metagenomes</taxon>
    </lineage>
</organism>
<name>A0A6C0BCC5_9ZZZZ</name>